<dbReference type="Proteomes" id="UP000659654">
    <property type="component" value="Unassembled WGS sequence"/>
</dbReference>
<dbReference type="Proteomes" id="UP000095284">
    <property type="component" value="Unplaced"/>
</dbReference>
<name>A0A1I7S100_BURXY</name>
<evidence type="ECO:0000256" key="1">
    <source>
        <dbReference type="SAM" id="Phobius"/>
    </source>
</evidence>
<evidence type="ECO:0000313" key="2">
    <source>
        <dbReference type="EMBL" id="CAD5211249.1"/>
    </source>
</evidence>
<evidence type="ECO:0000313" key="3">
    <source>
        <dbReference type="EMBL" id="CAG9087945.1"/>
    </source>
</evidence>
<keyword evidence="5" id="KW-1185">Reference proteome</keyword>
<dbReference type="AlphaFoldDB" id="A0A1I7S100"/>
<sequence>MDSTTGWAENVTVNTTAYDAFTVNTTVSDVFTVNTTVYDVFSTKGPLPRPTIDVGLKDLYVLQWYDLLFTVLLMFWTMAISIAFIKIYTMINGPPSIPYAQSTVTPLLAGEFDGPLDLLTYIALTAYIMKVKRRNEQIRRISGTRNATTPTEDTRNTINTV</sequence>
<feature type="transmembrane region" description="Helical" evidence="1">
    <location>
        <begin position="67"/>
        <end position="88"/>
    </location>
</feature>
<protein>
    <submittedName>
        <fullName evidence="2">(pine wood nematode) hypothetical protein</fullName>
    </submittedName>
</protein>
<reference evidence="3" key="2">
    <citation type="submission" date="2020-08" db="EMBL/GenBank/DDBJ databases">
        <authorList>
            <person name="Kikuchi T."/>
        </authorList>
    </citation>
    <scope>NUCLEOTIDE SEQUENCE</scope>
    <source>
        <strain evidence="2">Ka4C1</strain>
    </source>
</reference>
<dbReference type="EMBL" id="CAJFDI010000001">
    <property type="protein sequence ID" value="CAD5211249.1"/>
    <property type="molecule type" value="Genomic_DNA"/>
</dbReference>
<keyword evidence="1" id="KW-0812">Transmembrane</keyword>
<reference evidence="6" key="1">
    <citation type="submission" date="2016-11" db="UniProtKB">
        <authorList>
            <consortium name="WormBaseParasite"/>
        </authorList>
    </citation>
    <scope>IDENTIFICATION</scope>
</reference>
<keyword evidence="1" id="KW-0472">Membrane</keyword>
<evidence type="ECO:0000313" key="6">
    <source>
        <dbReference type="WBParaSite" id="BXY_0667500.1"/>
    </source>
</evidence>
<dbReference type="WBParaSite" id="BXY_0667500.1">
    <property type="protein sequence ID" value="BXY_0667500.1"/>
    <property type="gene ID" value="BXY_0667500"/>
</dbReference>
<evidence type="ECO:0000313" key="4">
    <source>
        <dbReference type="Proteomes" id="UP000095284"/>
    </source>
</evidence>
<gene>
    <name evidence="2" type="ORF">BXYJ_LOCUS2334</name>
</gene>
<proteinExistence type="predicted"/>
<accession>A0A1I7S100</accession>
<keyword evidence="1" id="KW-1133">Transmembrane helix</keyword>
<evidence type="ECO:0000313" key="5">
    <source>
        <dbReference type="Proteomes" id="UP000659654"/>
    </source>
</evidence>
<dbReference type="OrthoDB" id="10574302at2759"/>
<organism evidence="4 6">
    <name type="scientific">Bursaphelenchus xylophilus</name>
    <name type="common">Pinewood nematode worm</name>
    <name type="synonym">Aphelenchoides xylophilus</name>
    <dbReference type="NCBI Taxonomy" id="6326"/>
    <lineage>
        <taxon>Eukaryota</taxon>
        <taxon>Metazoa</taxon>
        <taxon>Ecdysozoa</taxon>
        <taxon>Nematoda</taxon>
        <taxon>Chromadorea</taxon>
        <taxon>Rhabditida</taxon>
        <taxon>Tylenchina</taxon>
        <taxon>Tylenchomorpha</taxon>
        <taxon>Aphelenchoidea</taxon>
        <taxon>Aphelenchoididae</taxon>
        <taxon>Bursaphelenchus</taxon>
    </lineage>
</organism>
<dbReference type="Proteomes" id="UP000582659">
    <property type="component" value="Unassembled WGS sequence"/>
</dbReference>
<dbReference type="EMBL" id="CAJFCV020000001">
    <property type="protein sequence ID" value="CAG9087945.1"/>
    <property type="molecule type" value="Genomic_DNA"/>
</dbReference>